<proteinExistence type="predicted"/>
<evidence type="ECO:0000313" key="1">
    <source>
        <dbReference type="EMBL" id="JAH76035.1"/>
    </source>
</evidence>
<dbReference type="AlphaFoldDB" id="A0A0E9VF02"/>
<protein>
    <submittedName>
        <fullName evidence="1">Uncharacterized protein</fullName>
    </submittedName>
</protein>
<sequence length="34" mass="3970">MVYSVFVMHTDCLKKKLNKKDCATQKNLSRLRGL</sequence>
<reference evidence="1" key="2">
    <citation type="journal article" date="2015" name="Fish Shellfish Immunol.">
        <title>Early steps in the European eel (Anguilla anguilla)-Vibrio vulnificus interaction in the gills: Role of the RtxA13 toxin.</title>
        <authorList>
            <person name="Callol A."/>
            <person name="Pajuelo D."/>
            <person name="Ebbesson L."/>
            <person name="Teles M."/>
            <person name="MacKenzie S."/>
            <person name="Amaro C."/>
        </authorList>
    </citation>
    <scope>NUCLEOTIDE SEQUENCE</scope>
</reference>
<name>A0A0E9VF02_ANGAN</name>
<accession>A0A0E9VF02</accession>
<organism evidence="1">
    <name type="scientific">Anguilla anguilla</name>
    <name type="common">European freshwater eel</name>
    <name type="synonym">Muraena anguilla</name>
    <dbReference type="NCBI Taxonomy" id="7936"/>
    <lineage>
        <taxon>Eukaryota</taxon>
        <taxon>Metazoa</taxon>
        <taxon>Chordata</taxon>
        <taxon>Craniata</taxon>
        <taxon>Vertebrata</taxon>
        <taxon>Euteleostomi</taxon>
        <taxon>Actinopterygii</taxon>
        <taxon>Neopterygii</taxon>
        <taxon>Teleostei</taxon>
        <taxon>Anguilliformes</taxon>
        <taxon>Anguillidae</taxon>
        <taxon>Anguilla</taxon>
    </lineage>
</organism>
<dbReference type="EMBL" id="GBXM01032542">
    <property type="protein sequence ID" value="JAH76035.1"/>
    <property type="molecule type" value="Transcribed_RNA"/>
</dbReference>
<reference evidence="1" key="1">
    <citation type="submission" date="2014-11" db="EMBL/GenBank/DDBJ databases">
        <authorList>
            <person name="Amaro Gonzalez C."/>
        </authorList>
    </citation>
    <scope>NUCLEOTIDE SEQUENCE</scope>
</reference>